<dbReference type="STRING" id="3659.A0A0A0KR79"/>
<evidence type="ECO:0000256" key="1">
    <source>
        <dbReference type="ARBA" id="ARBA00004123"/>
    </source>
</evidence>
<evidence type="ECO:0000259" key="8">
    <source>
        <dbReference type="Pfam" id="PF20936"/>
    </source>
</evidence>
<evidence type="ECO:0000256" key="2">
    <source>
        <dbReference type="ARBA" id="ARBA00004496"/>
    </source>
</evidence>
<dbReference type="AlphaFoldDB" id="A0A0A0KR79"/>
<comment type="subcellular location">
    <subcellularLocation>
        <location evidence="2">Cytoplasm</location>
    </subcellularLocation>
    <subcellularLocation>
        <location evidence="1">Nucleus</location>
    </subcellularLocation>
</comment>
<keyword evidence="5" id="KW-0539">Nucleus</keyword>
<sequence length="400" mass="43685">MCTGVVRAIVKTETQKTPTFRLRLSQILRATLSPAVMGRADKERLVRTLNSHLNTIHETFQMLDQNPSSSLEKVSWDDVLKMGDQVYKQATVAGMVWTGERLEVKAIEENMASYFNMLQGFLLVSHGSQVGAGPTLSSVIHASLKQIIDSSFRFWKESVSLYGPQKNQDKNQVILQLVGAVWDACSALKKAPSTNITAIGRAITQVAVSVKDVLREMKELKQGSSDLDKAPEEICNAVEGDSQDEGNTSDDADIGNDLSAEEMRVAQSAIHVVSSILLVIKELIRSITSLLKLENANKESNLASLENLLKLCQGIGLQVDELGACLYPPQEGPAIKVASEKISSFLDNMQTELGSLNGNSEGFLQACNNLRDSLKQLETELGGFSSPDLETRMQNVTLSN</sequence>
<keyword evidence="4" id="KW-0963">Cytoplasm</keyword>
<dbReference type="InterPro" id="IPR049318">
    <property type="entry name" value="GCIP_C"/>
</dbReference>
<evidence type="ECO:0000313" key="10">
    <source>
        <dbReference type="Proteomes" id="UP000029981"/>
    </source>
</evidence>
<dbReference type="Pfam" id="PF20936">
    <property type="entry name" value="GCIP_C"/>
    <property type="match status" value="1"/>
</dbReference>
<comment type="similarity">
    <text evidence="3">Belongs to the CCNDBP1 family.</text>
</comment>
<dbReference type="Gene3D" id="1.20.1410.10">
    <property type="entry name" value="I/LWEQ domain"/>
    <property type="match status" value="1"/>
</dbReference>
<organism evidence="9 10">
    <name type="scientific">Cucumis sativus</name>
    <name type="common">Cucumber</name>
    <dbReference type="NCBI Taxonomy" id="3659"/>
    <lineage>
        <taxon>Eukaryota</taxon>
        <taxon>Viridiplantae</taxon>
        <taxon>Streptophyta</taxon>
        <taxon>Embryophyta</taxon>
        <taxon>Tracheophyta</taxon>
        <taxon>Spermatophyta</taxon>
        <taxon>Magnoliopsida</taxon>
        <taxon>eudicotyledons</taxon>
        <taxon>Gunneridae</taxon>
        <taxon>Pentapetalae</taxon>
        <taxon>rosids</taxon>
        <taxon>fabids</taxon>
        <taxon>Cucurbitales</taxon>
        <taxon>Cucurbitaceae</taxon>
        <taxon>Benincaseae</taxon>
        <taxon>Cucumis</taxon>
    </lineage>
</organism>
<dbReference type="InterPro" id="IPR049317">
    <property type="entry name" value="GCIP-like_N"/>
</dbReference>
<reference evidence="9 10" key="1">
    <citation type="journal article" date="2009" name="Nat. Genet.">
        <title>The genome of the cucumber, Cucumis sativus L.</title>
        <authorList>
            <person name="Huang S."/>
            <person name="Li R."/>
            <person name="Zhang Z."/>
            <person name="Li L."/>
            <person name="Gu X."/>
            <person name="Fan W."/>
            <person name="Lucas W.J."/>
            <person name="Wang X."/>
            <person name="Xie B."/>
            <person name="Ni P."/>
            <person name="Ren Y."/>
            <person name="Zhu H."/>
            <person name="Li J."/>
            <person name="Lin K."/>
            <person name="Jin W."/>
            <person name="Fei Z."/>
            <person name="Li G."/>
            <person name="Staub J."/>
            <person name="Kilian A."/>
            <person name="van der Vossen E.A."/>
            <person name="Wu Y."/>
            <person name="Guo J."/>
            <person name="He J."/>
            <person name="Jia Z."/>
            <person name="Ren Y."/>
            <person name="Tian G."/>
            <person name="Lu Y."/>
            <person name="Ruan J."/>
            <person name="Qian W."/>
            <person name="Wang M."/>
            <person name="Huang Q."/>
            <person name="Li B."/>
            <person name="Xuan Z."/>
            <person name="Cao J."/>
            <person name="Asan"/>
            <person name="Wu Z."/>
            <person name="Zhang J."/>
            <person name="Cai Q."/>
            <person name="Bai Y."/>
            <person name="Zhao B."/>
            <person name="Han Y."/>
            <person name="Li Y."/>
            <person name="Li X."/>
            <person name="Wang S."/>
            <person name="Shi Q."/>
            <person name="Liu S."/>
            <person name="Cho W.K."/>
            <person name="Kim J.Y."/>
            <person name="Xu Y."/>
            <person name="Heller-Uszynska K."/>
            <person name="Miao H."/>
            <person name="Cheng Z."/>
            <person name="Zhang S."/>
            <person name="Wu J."/>
            <person name="Yang Y."/>
            <person name="Kang H."/>
            <person name="Li M."/>
            <person name="Liang H."/>
            <person name="Ren X."/>
            <person name="Shi Z."/>
            <person name="Wen M."/>
            <person name="Jian M."/>
            <person name="Yang H."/>
            <person name="Zhang G."/>
            <person name="Yang Z."/>
            <person name="Chen R."/>
            <person name="Liu S."/>
            <person name="Li J."/>
            <person name="Ma L."/>
            <person name="Liu H."/>
            <person name="Zhou Y."/>
            <person name="Zhao J."/>
            <person name="Fang X."/>
            <person name="Li G."/>
            <person name="Fang L."/>
            <person name="Li Y."/>
            <person name="Liu D."/>
            <person name="Zheng H."/>
            <person name="Zhang Y."/>
            <person name="Qin N."/>
            <person name="Li Z."/>
            <person name="Yang G."/>
            <person name="Yang S."/>
            <person name="Bolund L."/>
            <person name="Kristiansen K."/>
            <person name="Zheng H."/>
            <person name="Li S."/>
            <person name="Zhang X."/>
            <person name="Yang H."/>
            <person name="Wang J."/>
            <person name="Sun R."/>
            <person name="Zhang B."/>
            <person name="Jiang S."/>
            <person name="Wang J."/>
            <person name="Du Y."/>
            <person name="Li S."/>
        </authorList>
    </citation>
    <scope>NUCLEOTIDE SEQUENCE [LARGE SCALE GENOMIC DNA]</scope>
    <source>
        <strain evidence="10">cv. 9930</strain>
    </source>
</reference>
<dbReference type="Gramene" id="KGN52125">
    <property type="protein sequence ID" value="KGN52125"/>
    <property type="gene ID" value="Csa_5G611070"/>
</dbReference>
<protein>
    <submittedName>
        <fullName evidence="9">Uncharacterized protein</fullName>
    </submittedName>
</protein>
<reference evidence="9 10" key="2">
    <citation type="journal article" date="2009" name="PLoS ONE">
        <title>An integrated genetic and cytogenetic map of the cucumber genome.</title>
        <authorList>
            <person name="Ren Y."/>
            <person name="Zhang Z."/>
            <person name="Liu J."/>
            <person name="Staub J.E."/>
            <person name="Han Y."/>
            <person name="Cheng Z."/>
            <person name="Li X."/>
            <person name="Lu J."/>
            <person name="Miao H."/>
            <person name="Kang H."/>
            <person name="Xie B."/>
            <person name="Gu X."/>
            <person name="Wang X."/>
            <person name="Du Y."/>
            <person name="Jin W."/>
            <person name="Huang S."/>
        </authorList>
    </citation>
    <scope>NUCLEOTIDE SEQUENCE [LARGE SCALE GENOMIC DNA]</scope>
    <source>
        <strain evidence="10">cv. 9930</strain>
    </source>
</reference>
<keyword evidence="6" id="KW-0131">Cell cycle</keyword>
<dbReference type="Pfam" id="PF13324">
    <property type="entry name" value="GCIP_N"/>
    <property type="match status" value="1"/>
</dbReference>
<evidence type="ECO:0000256" key="5">
    <source>
        <dbReference type="ARBA" id="ARBA00023242"/>
    </source>
</evidence>
<name>A0A0A0KR79_CUCSA</name>
<dbReference type="Proteomes" id="UP000029981">
    <property type="component" value="Chromosome 5"/>
</dbReference>
<keyword evidence="10" id="KW-1185">Reference proteome</keyword>
<evidence type="ECO:0000259" key="7">
    <source>
        <dbReference type="Pfam" id="PF13324"/>
    </source>
</evidence>
<dbReference type="eggNOG" id="ENOG502SGCW">
    <property type="taxonomic scope" value="Eukaryota"/>
</dbReference>
<reference evidence="9 10" key="3">
    <citation type="journal article" date="2010" name="BMC Genomics">
        <title>Transcriptome sequencing and comparative analysis of cucumber flowers with different sex types.</title>
        <authorList>
            <person name="Guo S."/>
            <person name="Zheng Y."/>
            <person name="Joung J.G."/>
            <person name="Liu S."/>
            <person name="Zhang Z."/>
            <person name="Crasta O.R."/>
            <person name="Sobral B.W."/>
            <person name="Xu Y."/>
            <person name="Huang S."/>
            <person name="Fei Z."/>
        </authorList>
    </citation>
    <scope>NUCLEOTIDE SEQUENCE [LARGE SCALE GENOMIC DNA]</scope>
    <source>
        <strain evidence="10">cv. 9930</strain>
    </source>
</reference>
<dbReference type="PANTHER" id="PTHR15492:SF1">
    <property type="entry name" value="CYCLIN-D1-BINDING PROTEIN 1"/>
    <property type="match status" value="1"/>
</dbReference>
<dbReference type="GO" id="GO:0005737">
    <property type="term" value="C:cytoplasm"/>
    <property type="evidence" value="ECO:0007669"/>
    <property type="project" value="UniProtKB-SubCell"/>
</dbReference>
<accession>A0A0A0KR79</accession>
<evidence type="ECO:0000256" key="6">
    <source>
        <dbReference type="ARBA" id="ARBA00023306"/>
    </source>
</evidence>
<dbReference type="PANTHER" id="PTHR15492">
    <property type="entry name" value="CYCLIN D1-BINDING PROTEIN 1"/>
    <property type="match status" value="1"/>
</dbReference>
<evidence type="ECO:0000313" key="9">
    <source>
        <dbReference type="EMBL" id="KGN52125.1"/>
    </source>
</evidence>
<dbReference type="EMBL" id="CM002926">
    <property type="protein sequence ID" value="KGN52125.1"/>
    <property type="molecule type" value="Genomic_DNA"/>
</dbReference>
<dbReference type="GO" id="GO:0005634">
    <property type="term" value="C:nucleus"/>
    <property type="evidence" value="ECO:0000318"/>
    <property type="project" value="GO_Central"/>
</dbReference>
<evidence type="ECO:0000256" key="4">
    <source>
        <dbReference type="ARBA" id="ARBA00022490"/>
    </source>
</evidence>
<feature type="domain" description="Cyclin-D1-binding protein 1-like C-terminal" evidence="8">
    <location>
        <begin position="245"/>
        <end position="350"/>
    </location>
</feature>
<evidence type="ECO:0000256" key="3">
    <source>
        <dbReference type="ARBA" id="ARBA00008940"/>
    </source>
</evidence>
<reference evidence="9 10" key="4">
    <citation type="journal article" date="2011" name="BMC Genomics">
        <title>RNA-Seq improves annotation of protein-coding genes in the cucumber genome.</title>
        <authorList>
            <person name="Li Z."/>
            <person name="Zhang Z."/>
            <person name="Yan P."/>
            <person name="Huang S."/>
            <person name="Fei Z."/>
            <person name="Lin K."/>
        </authorList>
    </citation>
    <scope>NUCLEOTIDE SEQUENCE [LARGE SCALE GENOMIC DNA]</scope>
    <source>
        <strain evidence="10">cv. 9930</strain>
    </source>
</reference>
<gene>
    <name evidence="9" type="ORF">Csa_5G611070</name>
</gene>
<dbReference type="OMA" id="QATTVGM"/>
<feature type="domain" description="Cyclin-D1-binding protein 1-like N-terminal" evidence="7">
    <location>
        <begin position="78"/>
        <end position="222"/>
    </location>
</feature>
<dbReference type="InterPro" id="IPR026907">
    <property type="entry name" value="GCIP-like"/>
</dbReference>
<proteinExistence type="inferred from homology"/>